<accession>A0A8S9ZV90</accession>
<evidence type="ECO:0000256" key="1">
    <source>
        <dbReference type="SAM" id="SignalP"/>
    </source>
</evidence>
<evidence type="ECO:0000313" key="2">
    <source>
        <dbReference type="EMBL" id="KAF7637539.1"/>
    </source>
</evidence>
<dbReference type="EMBL" id="JABEBT010000019">
    <property type="protein sequence ID" value="KAF7637539.1"/>
    <property type="molecule type" value="Genomic_DNA"/>
</dbReference>
<reference evidence="2" key="1">
    <citation type="journal article" date="2020" name="Ecol. Evol.">
        <title>Genome structure and content of the rice root-knot nematode (Meloidogyne graminicola).</title>
        <authorList>
            <person name="Phan N.T."/>
            <person name="Danchin E.G.J."/>
            <person name="Klopp C."/>
            <person name="Perfus-Barbeoch L."/>
            <person name="Kozlowski D.K."/>
            <person name="Koutsovoulos G.D."/>
            <person name="Lopez-Roques C."/>
            <person name="Bouchez O."/>
            <person name="Zahm M."/>
            <person name="Besnard G."/>
            <person name="Bellafiore S."/>
        </authorList>
    </citation>
    <scope>NUCLEOTIDE SEQUENCE</scope>
    <source>
        <strain evidence="2">VN-18</strain>
    </source>
</reference>
<protein>
    <submittedName>
        <fullName evidence="2">Metalloendopeptidase</fullName>
    </submittedName>
</protein>
<name>A0A8S9ZV90_9BILA</name>
<evidence type="ECO:0000313" key="3">
    <source>
        <dbReference type="Proteomes" id="UP000605970"/>
    </source>
</evidence>
<organism evidence="2 3">
    <name type="scientific">Meloidogyne graminicola</name>
    <dbReference type="NCBI Taxonomy" id="189291"/>
    <lineage>
        <taxon>Eukaryota</taxon>
        <taxon>Metazoa</taxon>
        <taxon>Ecdysozoa</taxon>
        <taxon>Nematoda</taxon>
        <taxon>Chromadorea</taxon>
        <taxon>Rhabditida</taxon>
        <taxon>Tylenchina</taxon>
        <taxon>Tylenchomorpha</taxon>
        <taxon>Tylenchoidea</taxon>
        <taxon>Meloidogynidae</taxon>
        <taxon>Meloidogyninae</taxon>
        <taxon>Meloidogyne</taxon>
    </lineage>
</organism>
<keyword evidence="3" id="KW-1185">Reference proteome</keyword>
<dbReference type="AlphaFoldDB" id="A0A8S9ZV90"/>
<feature type="chain" id="PRO_5035907269" evidence="1">
    <location>
        <begin position="25"/>
        <end position="143"/>
    </location>
</feature>
<dbReference type="Proteomes" id="UP000605970">
    <property type="component" value="Unassembled WGS sequence"/>
</dbReference>
<feature type="signal peptide" evidence="1">
    <location>
        <begin position="1"/>
        <end position="24"/>
    </location>
</feature>
<proteinExistence type="predicted"/>
<keyword evidence="1" id="KW-0732">Signal</keyword>
<gene>
    <name evidence="2" type="ORF">Mgra_00003055</name>
</gene>
<sequence>MYLKMFISKIITILPILFPHITNAGYGHVPMKYYYPQHQQQQYQQTVPPLYYAPDINSPIPLHVQRRIMRFCTNKHPEHPKCRAHPEWIFPKGSLPTNSFIVDEDNEEFPKIINFKLPEVPNSYQTDKNPFIGVPNELQKAIQ</sequence>
<comment type="caution">
    <text evidence="2">The sequence shown here is derived from an EMBL/GenBank/DDBJ whole genome shotgun (WGS) entry which is preliminary data.</text>
</comment>